<proteinExistence type="inferred from homology"/>
<dbReference type="NCBIfam" id="NF001204">
    <property type="entry name" value="PRK00166.1"/>
    <property type="match status" value="1"/>
</dbReference>
<dbReference type="PANTHER" id="PTHR40942:SF4">
    <property type="entry name" value="CYTOCHROME C5"/>
    <property type="match status" value="1"/>
</dbReference>
<sequence length="272" mass="31088">MATYLVGDIQGCYEPLQRLLEAINFDPAEDYIWSCGDLVNRGGRSLETLRLLHGIRDRVSVTLGNHDLHLLAAASKFPRGGCSNAEFDRILVASDREALIEWLAAEPLVAWSPEHRLLRMHAGVIPQWDVATTLARADEVHSVLRSHRRRKFLRKMYGSRPRRWDDSLRGWKRLRLITKILTQLRFCRPNGRADFNASGPPGSGKSGYKPWFKHKNRQTRDVRIAFGHWAALGLRVRKRYMALDSGCVWGGSLTAYRLEDDRVIQVRARPPA</sequence>
<evidence type="ECO:0000256" key="7">
    <source>
        <dbReference type="ARBA" id="ARBA00033210"/>
    </source>
</evidence>
<comment type="catalytic activity">
    <reaction evidence="8">
        <text>P(1),P(4)-bis(5'-adenosyl) tetraphosphate + H2O = 2 ADP + 2 H(+)</text>
        <dbReference type="Rhea" id="RHEA:24252"/>
        <dbReference type="ChEBI" id="CHEBI:15377"/>
        <dbReference type="ChEBI" id="CHEBI:15378"/>
        <dbReference type="ChEBI" id="CHEBI:58141"/>
        <dbReference type="ChEBI" id="CHEBI:456216"/>
        <dbReference type="EC" id="3.6.1.41"/>
    </reaction>
</comment>
<evidence type="ECO:0000256" key="4">
    <source>
        <dbReference type="ARBA" id="ARBA00022801"/>
    </source>
</evidence>
<evidence type="ECO:0000256" key="3">
    <source>
        <dbReference type="ARBA" id="ARBA00012506"/>
    </source>
</evidence>
<comment type="function">
    <text evidence="1">Hydrolyzes diadenosine 5',5'''-P1,P4-tetraphosphate to yield ADP.</text>
</comment>
<dbReference type="PANTHER" id="PTHR40942">
    <property type="match status" value="1"/>
</dbReference>
<evidence type="ECO:0000256" key="6">
    <source>
        <dbReference type="ARBA" id="ARBA00032248"/>
    </source>
</evidence>
<evidence type="ECO:0000259" key="9">
    <source>
        <dbReference type="Pfam" id="PF00149"/>
    </source>
</evidence>
<dbReference type="SUPFAM" id="SSF56300">
    <property type="entry name" value="Metallo-dependent phosphatases"/>
    <property type="match status" value="1"/>
</dbReference>
<dbReference type="CDD" id="cd07422">
    <property type="entry name" value="MPP_ApaH"/>
    <property type="match status" value="1"/>
</dbReference>
<comment type="similarity">
    <text evidence="2">Belongs to the Ap4A hydrolase family.</text>
</comment>
<evidence type="ECO:0000256" key="5">
    <source>
        <dbReference type="ARBA" id="ARBA00031248"/>
    </source>
</evidence>
<dbReference type="InterPro" id="IPR029052">
    <property type="entry name" value="Metallo-depent_PP-like"/>
</dbReference>
<keyword evidence="11" id="KW-1185">Reference proteome</keyword>
<dbReference type="PIRSF" id="PIRSF000903">
    <property type="entry name" value="B5n-ttraPtase_sm"/>
    <property type="match status" value="1"/>
</dbReference>
<accession>A0A5N0T5Z9</accession>
<dbReference type="Gene3D" id="3.60.21.10">
    <property type="match status" value="1"/>
</dbReference>
<dbReference type="InterPro" id="IPR004617">
    <property type="entry name" value="ApaH"/>
</dbReference>
<protein>
    <recommendedName>
        <fullName evidence="3">bis(5'-nucleosyl)-tetraphosphatase (symmetrical)</fullName>
        <ecNumber evidence="3">3.6.1.41</ecNumber>
    </recommendedName>
    <alternativeName>
        <fullName evidence="6">Ap4A hydrolase</fullName>
    </alternativeName>
    <alternativeName>
        <fullName evidence="5">Diadenosine 5',5'''-P1,P4-tetraphosphate pyrophosphohydrolase</fullName>
    </alternativeName>
    <alternativeName>
        <fullName evidence="7">Diadenosine tetraphosphatase</fullName>
    </alternativeName>
</protein>
<evidence type="ECO:0000256" key="2">
    <source>
        <dbReference type="ARBA" id="ARBA00005419"/>
    </source>
</evidence>
<keyword evidence="4 10" id="KW-0378">Hydrolase</keyword>
<evidence type="ECO:0000256" key="8">
    <source>
        <dbReference type="ARBA" id="ARBA00049417"/>
    </source>
</evidence>
<feature type="domain" description="Calcineurin-like phosphoesterase" evidence="9">
    <location>
        <begin position="4"/>
        <end position="150"/>
    </location>
</feature>
<dbReference type="EC" id="3.6.1.41" evidence="3"/>
<dbReference type="InterPro" id="IPR004843">
    <property type="entry name" value="Calcineurin-like_PHP"/>
</dbReference>
<dbReference type="EMBL" id="VYXP01000007">
    <property type="protein sequence ID" value="KAA9130475.1"/>
    <property type="molecule type" value="Genomic_DNA"/>
</dbReference>
<organism evidence="10 11">
    <name type="scientific">Marinihelvus fidelis</name>
    <dbReference type="NCBI Taxonomy" id="2613842"/>
    <lineage>
        <taxon>Bacteria</taxon>
        <taxon>Pseudomonadati</taxon>
        <taxon>Pseudomonadota</taxon>
        <taxon>Gammaproteobacteria</taxon>
        <taxon>Chromatiales</taxon>
        <taxon>Wenzhouxiangellaceae</taxon>
        <taxon>Marinihelvus</taxon>
    </lineage>
</organism>
<dbReference type="NCBIfam" id="TIGR00668">
    <property type="entry name" value="apaH"/>
    <property type="match status" value="1"/>
</dbReference>
<evidence type="ECO:0000313" key="11">
    <source>
        <dbReference type="Proteomes" id="UP000325372"/>
    </source>
</evidence>
<evidence type="ECO:0000256" key="1">
    <source>
        <dbReference type="ARBA" id="ARBA00003413"/>
    </source>
</evidence>
<dbReference type="Pfam" id="PF00149">
    <property type="entry name" value="Metallophos"/>
    <property type="match status" value="1"/>
</dbReference>
<dbReference type="Proteomes" id="UP000325372">
    <property type="component" value="Unassembled WGS sequence"/>
</dbReference>
<comment type="caution">
    <text evidence="10">The sequence shown here is derived from an EMBL/GenBank/DDBJ whole genome shotgun (WGS) entry which is preliminary data.</text>
</comment>
<name>A0A5N0T5Z9_9GAMM</name>
<gene>
    <name evidence="10" type="ORF">F3N42_12335</name>
</gene>
<evidence type="ECO:0000313" key="10">
    <source>
        <dbReference type="EMBL" id="KAA9130475.1"/>
    </source>
</evidence>
<dbReference type="RefSeq" id="WP_150864779.1">
    <property type="nucleotide sequence ID" value="NZ_VYXP01000007.1"/>
</dbReference>
<dbReference type="AlphaFoldDB" id="A0A5N0T5Z9"/>
<reference evidence="10 11" key="1">
    <citation type="submission" date="2019-09" db="EMBL/GenBank/DDBJ databases">
        <title>Wenzhouxiangella sp. Genome sequencing and assembly.</title>
        <authorList>
            <person name="Zhang R."/>
        </authorList>
    </citation>
    <scope>NUCLEOTIDE SEQUENCE [LARGE SCALE GENOMIC DNA]</scope>
    <source>
        <strain evidence="10 11">W260</strain>
    </source>
</reference>
<dbReference type="GO" id="GO:0008803">
    <property type="term" value="F:bis(5'-nucleosyl)-tetraphosphatase (symmetrical) activity"/>
    <property type="evidence" value="ECO:0007669"/>
    <property type="project" value="UniProtKB-EC"/>
</dbReference>